<gene>
    <name evidence="6" type="ORF">STPYR_12173</name>
</gene>
<organism evidence="6">
    <name type="scientific">uncultured Stenotrophomonas sp</name>
    <dbReference type="NCBI Taxonomy" id="165438"/>
    <lineage>
        <taxon>Bacteria</taxon>
        <taxon>Pseudomonadati</taxon>
        <taxon>Pseudomonadota</taxon>
        <taxon>Gammaproteobacteria</taxon>
        <taxon>Lysobacterales</taxon>
        <taxon>Lysobacteraceae</taxon>
        <taxon>Stenotrophomonas</taxon>
        <taxon>environmental samples</taxon>
    </lineage>
</organism>
<evidence type="ECO:0000256" key="1">
    <source>
        <dbReference type="ARBA" id="ARBA00011245"/>
    </source>
</evidence>
<keyword evidence="2" id="KW-0813">Transport</keyword>
<evidence type="ECO:0000256" key="4">
    <source>
        <dbReference type="ARBA" id="ARBA00022927"/>
    </source>
</evidence>
<dbReference type="Gene3D" id="2.50.20.10">
    <property type="entry name" value="Lipoprotein localisation LolA/LolB/LppX"/>
    <property type="match status" value="1"/>
</dbReference>
<protein>
    <recommendedName>
        <fullName evidence="7">Outer membrane lipoprotein carrier protein LolA</fullName>
    </recommendedName>
</protein>
<evidence type="ECO:0000313" key="6">
    <source>
        <dbReference type="EMBL" id="SBV37243.1"/>
    </source>
</evidence>
<dbReference type="PANTHER" id="PTHR35869:SF1">
    <property type="entry name" value="OUTER-MEMBRANE LIPOPROTEIN CARRIER PROTEIN"/>
    <property type="match status" value="1"/>
</dbReference>
<evidence type="ECO:0000256" key="2">
    <source>
        <dbReference type="ARBA" id="ARBA00022448"/>
    </source>
</evidence>
<dbReference type="GO" id="GO:0015031">
    <property type="term" value="P:protein transport"/>
    <property type="evidence" value="ECO:0007669"/>
    <property type="project" value="UniProtKB-KW"/>
</dbReference>
<feature type="signal peptide" evidence="5">
    <location>
        <begin position="1"/>
        <end position="24"/>
    </location>
</feature>
<feature type="chain" id="PRO_5012780080" description="Outer membrane lipoprotein carrier protein LolA" evidence="5">
    <location>
        <begin position="25"/>
        <end position="208"/>
    </location>
</feature>
<accession>A0A1Y5Q4U3</accession>
<dbReference type="CDD" id="cd16325">
    <property type="entry name" value="LolA"/>
    <property type="match status" value="1"/>
</dbReference>
<evidence type="ECO:0000256" key="3">
    <source>
        <dbReference type="ARBA" id="ARBA00022729"/>
    </source>
</evidence>
<comment type="subunit">
    <text evidence="1">Monomer.</text>
</comment>
<dbReference type="InterPro" id="IPR004564">
    <property type="entry name" value="OM_lipoprot_carrier_LolA-like"/>
</dbReference>
<evidence type="ECO:0008006" key="7">
    <source>
        <dbReference type="Google" id="ProtNLM"/>
    </source>
</evidence>
<sequence length="208" mass="23044">MSPFRFPRALLCVLLLAGAPLACAADPAVDTITASVARPDVLRGQFTQEKQVSGFKNPLRSQGRFVVARQHGVIWTTLEPFPSEVVVTADRILSRQRDGSSRVELDARQQPALRSVNAVMFALMSGDVQALSSQFNVQATREARGWRLYLTPKSAMLAKAFQSLALQGDRYVRQVEIVEANDDRTHIRFSELSDAPASLDADEARRFE</sequence>
<evidence type="ECO:0000256" key="5">
    <source>
        <dbReference type="SAM" id="SignalP"/>
    </source>
</evidence>
<dbReference type="InterPro" id="IPR029046">
    <property type="entry name" value="LolA/LolB/LppX"/>
</dbReference>
<name>A0A1Y5Q4U3_9GAMM</name>
<proteinExistence type="predicted"/>
<dbReference type="EMBL" id="FLTS01000001">
    <property type="protein sequence ID" value="SBV37243.1"/>
    <property type="molecule type" value="Genomic_DNA"/>
</dbReference>
<dbReference type="Pfam" id="PF03548">
    <property type="entry name" value="LolA"/>
    <property type="match status" value="1"/>
</dbReference>
<dbReference type="SUPFAM" id="SSF89392">
    <property type="entry name" value="Prokaryotic lipoproteins and lipoprotein localization factors"/>
    <property type="match status" value="1"/>
</dbReference>
<dbReference type="PANTHER" id="PTHR35869">
    <property type="entry name" value="OUTER-MEMBRANE LIPOPROTEIN CARRIER PROTEIN"/>
    <property type="match status" value="1"/>
</dbReference>
<reference evidence="6" key="1">
    <citation type="submission" date="2016-03" db="EMBL/GenBank/DDBJ databases">
        <authorList>
            <person name="Ploux O."/>
        </authorList>
    </citation>
    <scope>NUCLEOTIDE SEQUENCE</scope>
    <source>
        <strain evidence="6">UC10</strain>
    </source>
</reference>
<dbReference type="AlphaFoldDB" id="A0A1Y5Q4U3"/>
<keyword evidence="3 5" id="KW-0732">Signal</keyword>
<keyword evidence="4" id="KW-0653">Protein transport</keyword>